<dbReference type="AlphaFoldDB" id="A0A1I3AGI8"/>
<evidence type="ECO:0000313" key="3">
    <source>
        <dbReference type="Proteomes" id="UP000199681"/>
    </source>
</evidence>
<evidence type="ECO:0000313" key="4">
    <source>
        <dbReference type="Proteomes" id="UP000297963"/>
    </source>
</evidence>
<sequence>MDTYAATVRRDGRFWYIEIPALEGATQARSLSEVEEMTRDYIASFLEVAEDSFEMDISVELPAAVQEHVAAVHLARHAEAMARSRAAAEWSAAARELRNQGLTVRDIGLALHISHQRAQQLVSQ</sequence>
<gene>
    <name evidence="2" type="ORF">E3O11_04655</name>
    <name evidence="1" type="ORF">SAMN05216274_106147</name>
</gene>
<evidence type="ECO:0008006" key="5">
    <source>
        <dbReference type="Google" id="ProtNLM"/>
    </source>
</evidence>
<dbReference type="Proteomes" id="UP000297963">
    <property type="component" value="Unassembled WGS sequence"/>
</dbReference>
<organism evidence="2 4">
    <name type="scientific">Cryobacterium levicorallinum</name>
    <dbReference type="NCBI Taxonomy" id="995038"/>
    <lineage>
        <taxon>Bacteria</taxon>
        <taxon>Bacillati</taxon>
        <taxon>Actinomycetota</taxon>
        <taxon>Actinomycetes</taxon>
        <taxon>Micrococcales</taxon>
        <taxon>Microbacteriaceae</taxon>
        <taxon>Cryobacterium</taxon>
    </lineage>
</organism>
<comment type="caution">
    <text evidence="2">The sequence shown here is derived from an EMBL/GenBank/DDBJ whole genome shotgun (WGS) entry which is preliminary data.</text>
</comment>
<evidence type="ECO:0000313" key="1">
    <source>
        <dbReference type="EMBL" id="SFH49207.1"/>
    </source>
</evidence>
<reference evidence="2 4" key="2">
    <citation type="submission" date="2019-03" db="EMBL/GenBank/DDBJ databases">
        <title>Genomics of glacier-inhabiting Cryobacterium strains.</title>
        <authorList>
            <person name="Liu Q."/>
            <person name="Xin Y.-H."/>
        </authorList>
    </citation>
    <scope>NUCLEOTIDE SEQUENCE [LARGE SCALE GENOMIC DNA]</scope>
    <source>
        <strain evidence="2 4">Hh34</strain>
    </source>
</reference>
<dbReference type="EMBL" id="SOFE01000008">
    <property type="protein sequence ID" value="TFB86577.1"/>
    <property type="molecule type" value="Genomic_DNA"/>
</dbReference>
<reference evidence="1 3" key="1">
    <citation type="submission" date="2016-10" db="EMBL/GenBank/DDBJ databases">
        <authorList>
            <person name="Varghese N."/>
            <person name="Submissions S."/>
        </authorList>
    </citation>
    <scope>NUCLEOTIDE SEQUENCE [LARGE SCALE GENOMIC DNA]</scope>
    <source>
        <strain evidence="1 3">GMCC 1.11211</strain>
    </source>
</reference>
<evidence type="ECO:0000313" key="2">
    <source>
        <dbReference type="EMBL" id="TFB86577.1"/>
    </source>
</evidence>
<dbReference type="SUPFAM" id="SSF143100">
    <property type="entry name" value="TTHA1013/TTHA0281-like"/>
    <property type="match status" value="1"/>
</dbReference>
<accession>A0A1I3AGI8</accession>
<dbReference type="RefSeq" id="WP_092449314.1">
    <property type="nucleotide sequence ID" value="NZ_BKAC01000005.1"/>
</dbReference>
<dbReference type="EMBL" id="FOPW01000006">
    <property type="protein sequence ID" value="SFH49207.1"/>
    <property type="molecule type" value="Genomic_DNA"/>
</dbReference>
<name>A0A1I3AGI8_9MICO</name>
<dbReference type="InterPro" id="IPR035069">
    <property type="entry name" value="TTHA1013/TTHA0281-like"/>
</dbReference>
<keyword evidence="3" id="KW-1185">Reference proteome</keyword>
<protein>
    <recommendedName>
        <fullName evidence="5">Antitoxin HicB</fullName>
    </recommendedName>
</protein>
<proteinExistence type="predicted"/>
<dbReference type="Proteomes" id="UP000199681">
    <property type="component" value="Unassembled WGS sequence"/>
</dbReference>